<accession>A0A9X3Z7K3</accession>
<evidence type="ECO:0000313" key="2">
    <source>
        <dbReference type="EMBL" id="MDA5194251.1"/>
    </source>
</evidence>
<dbReference type="InterPro" id="IPR036412">
    <property type="entry name" value="HAD-like_sf"/>
</dbReference>
<keyword evidence="3" id="KW-1185">Reference proteome</keyword>
<reference evidence="2" key="1">
    <citation type="submission" date="2022-08" db="EMBL/GenBank/DDBJ databases">
        <authorList>
            <person name="Vandamme P."/>
            <person name="Hettiarachchi A."/>
            <person name="Peeters C."/>
            <person name="Cnockaert M."/>
            <person name="Carlier A."/>
        </authorList>
    </citation>
    <scope>NUCLEOTIDE SEQUENCE</scope>
    <source>
        <strain evidence="2">LMG 31809</strain>
    </source>
</reference>
<evidence type="ECO:0000256" key="1">
    <source>
        <dbReference type="SAM" id="Phobius"/>
    </source>
</evidence>
<dbReference type="InterPro" id="IPR023214">
    <property type="entry name" value="HAD_sf"/>
</dbReference>
<dbReference type="Pfam" id="PF12710">
    <property type="entry name" value="HAD"/>
    <property type="match status" value="1"/>
</dbReference>
<sequence length="245" mass="27359">MQANMDQRIRETGLSFSGFDATAAQPVAIFDLDRTITSRGSYTPFLIFASLRLCPWRLLAIPIAPVLMLAYKAGLMSRDRLKERMLGLFLGRVALWRLEPVLRNFVAGYLRKYLRRDAQTVIRAERAKGARLVLATASFDFYAALFAEALEFDGLVATQSTTRDGFLLAKIIGGNCYGENKLTMVQSYLEAEGVLGLTPRPEISFYSDDRSDLPCLLWADRGVVVSPKNSFAKEAKSHGLPVVHW</sequence>
<evidence type="ECO:0000313" key="3">
    <source>
        <dbReference type="Proteomes" id="UP001141619"/>
    </source>
</evidence>
<keyword evidence="1" id="KW-0812">Transmembrane</keyword>
<dbReference type="NCBIfam" id="TIGR01488">
    <property type="entry name" value="HAD-SF-IB"/>
    <property type="match status" value="1"/>
</dbReference>
<keyword evidence="1" id="KW-1133">Transmembrane helix</keyword>
<comment type="caution">
    <text evidence="2">The sequence shown here is derived from an EMBL/GenBank/DDBJ whole genome shotgun (WGS) entry which is preliminary data.</text>
</comment>
<dbReference type="RefSeq" id="WP_274943955.1">
    <property type="nucleotide sequence ID" value="NZ_JANWOI010000003.1"/>
</dbReference>
<proteinExistence type="predicted"/>
<reference evidence="2" key="2">
    <citation type="journal article" date="2023" name="Syst. Appl. Microbiol.">
        <title>Govania unica gen. nov., sp. nov., a rare biosphere bacterium that represents a novel family in the class Alphaproteobacteria.</title>
        <authorList>
            <person name="Vandamme P."/>
            <person name="Peeters C."/>
            <person name="Hettiarachchi A."/>
            <person name="Cnockaert M."/>
            <person name="Carlier A."/>
        </authorList>
    </citation>
    <scope>NUCLEOTIDE SEQUENCE</scope>
    <source>
        <strain evidence="2">LMG 31809</strain>
    </source>
</reference>
<organism evidence="2 3">
    <name type="scientific">Govanella unica</name>
    <dbReference type="NCBI Taxonomy" id="2975056"/>
    <lineage>
        <taxon>Bacteria</taxon>
        <taxon>Pseudomonadati</taxon>
        <taxon>Pseudomonadota</taxon>
        <taxon>Alphaproteobacteria</taxon>
        <taxon>Emcibacterales</taxon>
        <taxon>Govanellaceae</taxon>
        <taxon>Govanella</taxon>
    </lineage>
</organism>
<dbReference type="AlphaFoldDB" id="A0A9X3Z7K3"/>
<dbReference type="Proteomes" id="UP001141619">
    <property type="component" value="Unassembled WGS sequence"/>
</dbReference>
<name>A0A9X3Z7K3_9PROT</name>
<keyword evidence="1" id="KW-0472">Membrane</keyword>
<dbReference type="EMBL" id="JANWOI010000003">
    <property type="protein sequence ID" value="MDA5194251.1"/>
    <property type="molecule type" value="Genomic_DNA"/>
</dbReference>
<gene>
    <name evidence="2" type="ORF">NYP16_09840</name>
</gene>
<dbReference type="Gene3D" id="1.20.1440.100">
    <property type="entry name" value="SG protein - dephosphorylation function"/>
    <property type="match status" value="1"/>
</dbReference>
<dbReference type="Gene3D" id="3.40.50.1000">
    <property type="entry name" value="HAD superfamily/HAD-like"/>
    <property type="match status" value="1"/>
</dbReference>
<feature type="transmembrane region" description="Helical" evidence="1">
    <location>
        <begin position="56"/>
        <end position="75"/>
    </location>
</feature>
<dbReference type="SUPFAM" id="SSF56784">
    <property type="entry name" value="HAD-like"/>
    <property type="match status" value="1"/>
</dbReference>
<protein>
    <submittedName>
        <fullName evidence="2">HAD-IB family phosphatase</fullName>
    </submittedName>
</protein>